<keyword evidence="5 6" id="KW-0560">Oxidoreductase</keyword>
<keyword evidence="3 6" id="KW-0285">Flavoprotein</keyword>
<dbReference type="InterPro" id="IPR006091">
    <property type="entry name" value="Acyl-CoA_Oxase/DH_mid-dom"/>
</dbReference>
<feature type="domain" description="Acyl-CoA oxidase/dehydrogenase middle" evidence="8">
    <location>
        <begin position="131"/>
        <end position="222"/>
    </location>
</feature>
<dbReference type="Pfam" id="PF00441">
    <property type="entry name" value="Acyl-CoA_dh_1"/>
    <property type="match status" value="1"/>
</dbReference>
<comment type="similarity">
    <text evidence="2 6">Belongs to the acyl-CoA dehydrogenase family.</text>
</comment>
<dbReference type="InterPro" id="IPR052161">
    <property type="entry name" value="Mycobact_Acyl-CoA_DH"/>
</dbReference>
<dbReference type="PANTHER" id="PTHR43292:SF4">
    <property type="entry name" value="ACYL-COA DEHYDROGENASE FADE34"/>
    <property type="match status" value="1"/>
</dbReference>
<evidence type="ECO:0000256" key="2">
    <source>
        <dbReference type="ARBA" id="ARBA00009347"/>
    </source>
</evidence>
<evidence type="ECO:0000256" key="5">
    <source>
        <dbReference type="ARBA" id="ARBA00023002"/>
    </source>
</evidence>
<evidence type="ECO:0000313" key="11">
    <source>
        <dbReference type="Proteomes" id="UP001500957"/>
    </source>
</evidence>
<comment type="caution">
    <text evidence="10">The sequence shown here is derived from an EMBL/GenBank/DDBJ whole genome shotgun (WGS) entry which is preliminary data.</text>
</comment>
<evidence type="ECO:0000259" key="7">
    <source>
        <dbReference type="Pfam" id="PF00441"/>
    </source>
</evidence>
<dbReference type="InterPro" id="IPR013786">
    <property type="entry name" value="AcylCoA_DH/ox_N"/>
</dbReference>
<dbReference type="PANTHER" id="PTHR43292">
    <property type="entry name" value="ACYL-COA DEHYDROGENASE"/>
    <property type="match status" value="1"/>
</dbReference>
<reference evidence="10 11" key="1">
    <citation type="journal article" date="2019" name="Int. J. Syst. Evol. Microbiol.">
        <title>The Global Catalogue of Microorganisms (GCM) 10K type strain sequencing project: providing services to taxonomists for standard genome sequencing and annotation.</title>
        <authorList>
            <consortium name="The Broad Institute Genomics Platform"/>
            <consortium name="The Broad Institute Genome Sequencing Center for Infectious Disease"/>
            <person name="Wu L."/>
            <person name="Ma J."/>
        </authorList>
    </citation>
    <scope>NUCLEOTIDE SEQUENCE [LARGE SCALE GENOMIC DNA]</scope>
    <source>
        <strain evidence="10 11">JCM 10671</strain>
    </source>
</reference>
<dbReference type="Pfam" id="PF02770">
    <property type="entry name" value="Acyl-CoA_dh_M"/>
    <property type="match status" value="1"/>
</dbReference>
<dbReference type="Proteomes" id="UP001500957">
    <property type="component" value="Unassembled WGS sequence"/>
</dbReference>
<evidence type="ECO:0000256" key="3">
    <source>
        <dbReference type="ARBA" id="ARBA00022630"/>
    </source>
</evidence>
<evidence type="ECO:0000313" key="10">
    <source>
        <dbReference type="EMBL" id="GAA0616379.1"/>
    </source>
</evidence>
<dbReference type="Gene3D" id="1.20.140.10">
    <property type="entry name" value="Butyryl-CoA Dehydrogenase, subunit A, domain 3"/>
    <property type="match status" value="1"/>
</dbReference>
<proteinExistence type="inferred from homology"/>
<evidence type="ECO:0000256" key="1">
    <source>
        <dbReference type="ARBA" id="ARBA00001974"/>
    </source>
</evidence>
<keyword evidence="4 6" id="KW-0274">FAD</keyword>
<dbReference type="InterPro" id="IPR046373">
    <property type="entry name" value="Acyl-CoA_Oxase/DH_mid-dom_sf"/>
</dbReference>
<protein>
    <submittedName>
        <fullName evidence="10">Acyl-CoA dehydrogenase family protein</fullName>
    </submittedName>
</protein>
<organism evidence="10 11">
    <name type="scientific">Sporichthya brevicatena</name>
    <dbReference type="NCBI Taxonomy" id="171442"/>
    <lineage>
        <taxon>Bacteria</taxon>
        <taxon>Bacillati</taxon>
        <taxon>Actinomycetota</taxon>
        <taxon>Actinomycetes</taxon>
        <taxon>Sporichthyales</taxon>
        <taxon>Sporichthyaceae</taxon>
        <taxon>Sporichthya</taxon>
    </lineage>
</organism>
<dbReference type="EMBL" id="BAAAHE010000014">
    <property type="protein sequence ID" value="GAA0616379.1"/>
    <property type="molecule type" value="Genomic_DNA"/>
</dbReference>
<dbReference type="InterPro" id="IPR036250">
    <property type="entry name" value="AcylCo_DH-like_C"/>
</dbReference>
<evidence type="ECO:0000259" key="9">
    <source>
        <dbReference type="Pfam" id="PF02771"/>
    </source>
</evidence>
<evidence type="ECO:0000256" key="4">
    <source>
        <dbReference type="ARBA" id="ARBA00022827"/>
    </source>
</evidence>
<feature type="domain" description="Acyl-CoA dehydrogenase/oxidase N-terminal" evidence="9">
    <location>
        <begin position="33"/>
        <end position="119"/>
    </location>
</feature>
<evidence type="ECO:0000259" key="8">
    <source>
        <dbReference type="Pfam" id="PF02770"/>
    </source>
</evidence>
<feature type="domain" description="Acyl-CoA dehydrogenase/oxidase C-terminal" evidence="7">
    <location>
        <begin position="237"/>
        <end position="377"/>
    </location>
</feature>
<dbReference type="InterPro" id="IPR037069">
    <property type="entry name" value="AcylCoA_DH/ox_N_sf"/>
</dbReference>
<comment type="cofactor">
    <cofactor evidence="1 6">
        <name>FAD</name>
        <dbReference type="ChEBI" id="CHEBI:57692"/>
    </cofactor>
</comment>
<dbReference type="SUPFAM" id="SSF56645">
    <property type="entry name" value="Acyl-CoA dehydrogenase NM domain-like"/>
    <property type="match status" value="1"/>
</dbReference>
<dbReference type="RefSeq" id="WP_344603805.1">
    <property type="nucleotide sequence ID" value="NZ_BAAAHE010000014.1"/>
</dbReference>
<dbReference type="InterPro" id="IPR009075">
    <property type="entry name" value="AcylCo_DH/oxidase_C"/>
</dbReference>
<dbReference type="Pfam" id="PF02771">
    <property type="entry name" value="Acyl-CoA_dh_N"/>
    <property type="match status" value="1"/>
</dbReference>
<accession>A0ABN1GQE7</accession>
<dbReference type="SUPFAM" id="SSF47203">
    <property type="entry name" value="Acyl-CoA dehydrogenase C-terminal domain-like"/>
    <property type="match status" value="1"/>
</dbReference>
<sequence>MTETLDAFRARARAFLDSRAERDPARARSVLAIFAERSAAEDAEWAAACRAWQRELFDAGFAGVAWPTDVGGQGLSPAHAHVWAEEQAPYVVARGLFDVTLEIIGPTLFTLGTPEQREHSRAMLRGDEVWCQLFSEPGSGSDLASLRTRAEADGDGWRVTGQKVWTSEAKHARFGYLLARTSVEARKHDGLTAFRLDLDQPGVEVRELRQMTGGSSFSEVFLDGARVGPADVLGEVGKGWRVAMTTLGFERFSSHGKSFRALVDRARDLDWSDPLARDTYVRAVIEHRVLGAMEEQVNDALLAGKSPGPEATLAKLAVAQLLETLSDAVTASLGRALTAGAADLDDEWRRLLLAKPALHIAGGTDEILRTLVAERVLGLPRA</sequence>
<gene>
    <name evidence="10" type="ORF">GCM10009547_18010</name>
</gene>
<dbReference type="InterPro" id="IPR009100">
    <property type="entry name" value="AcylCoA_DH/oxidase_NM_dom_sf"/>
</dbReference>
<dbReference type="Gene3D" id="1.10.540.10">
    <property type="entry name" value="Acyl-CoA dehydrogenase/oxidase, N-terminal domain"/>
    <property type="match status" value="1"/>
</dbReference>
<name>A0ABN1GQE7_9ACTN</name>
<dbReference type="Gene3D" id="2.40.110.10">
    <property type="entry name" value="Butyryl-CoA Dehydrogenase, subunit A, domain 2"/>
    <property type="match status" value="1"/>
</dbReference>
<keyword evidence="11" id="KW-1185">Reference proteome</keyword>
<evidence type="ECO:0000256" key="6">
    <source>
        <dbReference type="RuleBase" id="RU362125"/>
    </source>
</evidence>